<dbReference type="RefSeq" id="WP_321550104.1">
    <property type="nucleotide sequence ID" value="NZ_JAXIVS010000014.1"/>
</dbReference>
<keyword evidence="2" id="KW-1185">Reference proteome</keyword>
<proteinExistence type="predicted"/>
<evidence type="ECO:0000313" key="2">
    <source>
        <dbReference type="Proteomes" id="UP001291309"/>
    </source>
</evidence>
<organism evidence="1 2">
    <name type="scientific">Hyalangium rubrum</name>
    <dbReference type="NCBI Taxonomy" id="3103134"/>
    <lineage>
        <taxon>Bacteria</taxon>
        <taxon>Pseudomonadati</taxon>
        <taxon>Myxococcota</taxon>
        <taxon>Myxococcia</taxon>
        <taxon>Myxococcales</taxon>
        <taxon>Cystobacterineae</taxon>
        <taxon>Archangiaceae</taxon>
        <taxon>Hyalangium</taxon>
    </lineage>
</organism>
<accession>A0ABU5HD54</accession>
<reference evidence="1 2" key="1">
    <citation type="submission" date="2023-12" db="EMBL/GenBank/DDBJ databases">
        <title>the genome sequence of Hyalangium sp. s54d21.</title>
        <authorList>
            <person name="Zhang X."/>
        </authorList>
    </citation>
    <scope>NUCLEOTIDE SEQUENCE [LARGE SCALE GENOMIC DNA]</scope>
    <source>
        <strain evidence="2">s54d21</strain>
    </source>
</reference>
<dbReference type="EMBL" id="JAXIVS010000014">
    <property type="protein sequence ID" value="MDY7231394.1"/>
    <property type="molecule type" value="Genomic_DNA"/>
</dbReference>
<sequence>MKRALILGAVLPLLASCESKGRRPYDNNDLQLVTAYTAKDACSCLFVMERDEAFCHAFVQASPAVARLRIDTEKKVVRSTALLLWGASARFVDSRQGCVLEE</sequence>
<gene>
    <name evidence="1" type="ORF">SYV04_33695</name>
</gene>
<evidence type="ECO:0000313" key="1">
    <source>
        <dbReference type="EMBL" id="MDY7231394.1"/>
    </source>
</evidence>
<protein>
    <recommendedName>
        <fullName evidence="3">Lipoprotein</fullName>
    </recommendedName>
</protein>
<comment type="caution">
    <text evidence="1">The sequence shown here is derived from an EMBL/GenBank/DDBJ whole genome shotgun (WGS) entry which is preliminary data.</text>
</comment>
<dbReference type="PROSITE" id="PS51257">
    <property type="entry name" value="PROKAR_LIPOPROTEIN"/>
    <property type="match status" value="1"/>
</dbReference>
<name>A0ABU5HD54_9BACT</name>
<dbReference type="Proteomes" id="UP001291309">
    <property type="component" value="Unassembled WGS sequence"/>
</dbReference>
<evidence type="ECO:0008006" key="3">
    <source>
        <dbReference type="Google" id="ProtNLM"/>
    </source>
</evidence>